<evidence type="ECO:0000313" key="3">
    <source>
        <dbReference type="EMBL" id="KXZ43963.1"/>
    </source>
</evidence>
<dbReference type="Proteomes" id="UP000075714">
    <property type="component" value="Unassembled WGS sequence"/>
</dbReference>
<comment type="caution">
    <text evidence="3">The sequence shown here is derived from an EMBL/GenBank/DDBJ whole genome shotgun (WGS) entry which is preliminary data.</text>
</comment>
<protein>
    <submittedName>
        <fullName evidence="3">Uncharacterized protein</fullName>
    </submittedName>
</protein>
<feature type="region of interest" description="Disordered" evidence="2">
    <location>
        <begin position="32"/>
        <end position="70"/>
    </location>
</feature>
<evidence type="ECO:0000313" key="4">
    <source>
        <dbReference type="Proteomes" id="UP000075714"/>
    </source>
</evidence>
<feature type="compositionally biased region" description="Basic and acidic residues" evidence="2">
    <location>
        <begin position="181"/>
        <end position="201"/>
    </location>
</feature>
<feature type="region of interest" description="Disordered" evidence="2">
    <location>
        <begin position="1311"/>
        <end position="1346"/>
    </location>
</feature>
<evidence type="ECO:0000256" key="1">
    <source>
        <dbReference type="SAM" id="Coils"/>
    </source>
</evidence>
<feature type="compositionally biased region" description="Low complexity" evidence="2">
    <location>
        <begin position="93"/>
        <end position="111"/>
    </location>
</feature>
<feature type="compositionally biased region" description="Gly residues" evidence="2">
    <location>
        <begin position="1324"/>
        <end position="1337"/>
    </location>
</feature>
<organism evidence="3 4">
    <name type="scientific">Gonium pectorale</name>
    <name type="common">Green alga</name>
    <dbReference type="NCBI Taxonomy" id="33097"/>
    <lineage>
        <taxon>Eukaryota</taxon>
        <taxon>Viridiplantae</taxon>
        <taxon>Chlorophyta</taxon>
        <taxon>core chlorophytes</taxon>
        <taxon>Chlorophyceae</taxon>
        <taxon>CS clade</taxon>
        <taxon>Chlamydomonadales</taxon>
        <taxon>Volvocaceae</taxon>
        <taxon>Gonium</taxon>
    </lineage>
</organism>
<feature type="region of interest" description="Disordered" evidence="2">
    <location>
        <begin position="1181"/>
        <end position="1202"/>
    </location>
</feature>
<name>A0A150G2A7_GONPE</name>
<keyword evidence="1" id="KW-0175">Coiled coil</keyword>
<feature type="compositionally biased region" description="Gly residues" evidence="2">
    <location>
        <begin position="234"/>
        <end position="262"/>
    </location>
</feature>
<proteinExistence type="predicted"/>
<evidence type="ECO:0000256" key="2">
    <source>
        <dbReference type="SAM" id="MobiDB-lite"/>
    </source>
</evidence>
<feature type="compositionally biased region" description="Basic and acidic residues" evidence="2">
    <location>
        <begin position="32"/>
        <end position="50"/>
    </location>
</feature>
<feature type="region of interest" description="Disordered" evidence="2">
    <location>
        <begin position="88"/>
        <end position="111"/>
    </location>
</feature>
<reference evidence="4" key="1">
    <citation type="journal article" date="2016" name="Nat. Commun.">
        <title>The Gonium pectorale genome demonstrates co-option of cell cycle regulation during the evolution of multicellularity.</title>
        <authorList>
            <person name="Hanschen E.R."/>
            <person name="Marriage T.N."/>
            <person name="Ferris P.J."/>
            <person name="Hamaji T."/>
            <person name="Toyoda A."/>
            <person name="Fujiyama A."/>
            <person name="Neme R."/>
            <person name="Noguchi H."/>
            <person name="Minakuchi Y."/>
            <person name="Suzuki M."/>
            <person name="Kawai-Toyooka H."/>
            <person name="Smith D.R."/>
            <person name="Sparks H."/>
            <person name="Anderson J."/>
            <person name="Bakaric R."/>
            <person name="Luria V."/>
            <person name="Karger A."/>
            <person name="Kirschner M.W."/>
            <person name="Durand P.M."/>
            <person name="Michod R.E."/>
            <person name="Nozaki H."/>
            <person name="Olson B.J."/>
        </authorList>
    </citation>
    <scope>NUCLEOTIDE SEQUENCE [LARGE SCALE GENOMIC DNA]</scope>
    <source>
        <strain evidence="4">NIES-2863</strain>
    </source>
</reference>
<accession>A0A150G2A7</accession>
<feature type="region of interest" description="Disordered" evidence="2">
    <location>
        <begin position="1422"/>
        <end position="1454"/>
    </location>
</feature>
<keyword evidence="4" id="KW-1185">Reference proteome</keyword>
<feature type="region of interest" description="Disordered" evidence="2">
    <location>
        <begin position="1051"/>
        <end position="1070"/>
    </location>
</feature>
<dbReference type="EMBL" id="LSYV01000077">
    <property type="protein sequence ID" value="KXZ43963.1"/>
    <property type="molecule type" value="Genomic_DNA"/>
</dbReference>
<sequence>MHRTGRHLLAVEEQRRKRLLVGSLLLRNADVKEEETARDAGRKGRDKDGDAPDAPAGPAGPSGPPRTCPSQRRAFAHVRRLYPTAACREHGGRSPQPGSAGGAANAAGVGSAAPAPARSRAEEAALREAVAALKACVERWHCAVDDVHFLQHLLYGAGPQARALATWERWLRGAMQEALTSERRRQRGERQRGEHEEREQRQQQGEQQQQRGEHEEGGRGRGQRGTWEQDQHRPGGGRFNGGGSSAGGDGSNSGSGGGGGSGTRKEAIDSFEEQLRRRTLRESERLAAGVHGWPSEGAAEEALGKLGPGQLLELAMELLAWVAAGRGSSTAAERPAAAAGAAATAGLAWHQLFRFAEMEAVELGGRAGADAGADGGGSPRGAVLGLLLLVGDDPAAGGPLWPPEPLACALMVLLRRLQEAQARVAALNSSHDRAAALRDYASPAVLYEALSYAPPLPVDLQAAAAAGVDAADADASPAEAVAEAEADASPAVAAAEAAALESPRCPPLPLPVLPTPPRLSPTHMRWLLTWLRTNPQHLAARSALAAAVAGGRAPAEVAAAARAVQALWDLWREAAARDGEGGGAGALGELQGGDGWDAGDSASAPDLCLQFPFDCLFAAHPPHARPAPGAAPQRPRPGQLADEVSAAARVSLGALAAAGLLDTACDAEATLRLRAVLTEAKSSLERWRVSYGTAVHGALEKHMGGADDMYERECGAIALELRDWEAQPESQRLSQLSGLISCPSSGARELRAAAEELLPGLLAAQPGSWGRLFLLLGREEERQEDEQLEAAAAGAGPGQARASPLRQAARLALKGLAALAGQALPCHTPLALCTATGAFLEGCWRGPSPPPASVIGPAVLLYEFLSTVPSPLLLWPPPPGWVSDAVLSGAATPPPPPLPAEDARAPPPFCSLSSSSSSASCCVSSASSSARGHPAPRCGDECVIGMLCHSLGVYSRYPQLAMALLSAMDIAEENPLLLPGPEGAAGAAATAAAWAEDFVAAQQLQRLIWLVAAAAVISSDCHHDLTDDERTLTEGVIAGFCADAGAGAEVDDADADAESDAGGAGARHRIGPDTDPWVLTAAFWRVAAACRTPAAASATAPPARPPPRPGPCNLELVGPHQVLLVALFTHSYSLRQGETHVHVAFEPVVVSAGAGAAGGASGGGAAPAAAVAAAVAAAPGAPCRGGRPGEAPTAPPPSADEPRDAVLLLRGVQLAMMPHPRQPEYEDRYEWNTIYHKFGSMVVTATSRLSDQWRRVEAALVTRRLGSLWIFAEGALGLLRALQLAARAREALLQRHGTTLFVAVVTARWPESDDDDDDGRDGKSPGGAAGRAAGDGGDSPRQGAAAQRALSDLSRMLVSVLQWEADCAAKGMEPPQLLARERRRLADCARTLREELLRPAAGGGGGVLLSSKVRLELRLMEAEPGRPDLPRLPLGPAGRGGARSQEAARKAGRK</sequence>
<feature type="coiled-coil region" evidence="1">
    <location>
        <begin position="410"/>
        <end position="437"/>
    </location>
</feature>
<feature type="region of interest" description="Disordered" evidence="2">
    <location>
        <begin position="181"/>
        <end position="268"/>
    </location>
</feature>
<gene>
    <name evidence="3" type="ORF">GPECTOR_76g784</name>
</gene>